<accession>A0A2U0TAC9</accession>
<dbReference type="EMBL" id="QENU01000003">
    <property type="protein sequence ID" value="PVX40575.1"/>
    <property type="molecule type" value="Genomic_DNA"/>
</dbReference>
<dbReference type="AlphaFoldDB" id="A0A2U0TAC9"/>
<gene>
    <name evidence="1" type="ORF">C8D76_103148</name>
</gene>
<dbReference type="RefSeq" id="WP_116631441.1">
    <property type="nucleotide sequence ID" value="NZ_QENU01000003.1"/>
</dbReference>
<keyword evidence="2" id="KW-1185">Reference proteome</keyword>
<proteinExistence type="predicted"/>
<protein>
    <submittedName>
        <fullName evidence="1">Uncharacterized protein</fullName>
    </submittedName>
</protein>
<organism evidence="1 2">
    <name type="scientific">Alitibacter langaaensis DSM 22999</name>
    <dbReference type="NCBI Taxonomy" id="1122935"/>
    <lineage>
        <taxon>Bacteria</taxon>
        <taxon>Pseudomonadati</taxon>
        <taxon>Pseudomonadota</taxon>
        <taxon>Gammaproteobacteria</taxon>
        <taxon>Pasteurellales</taxon>
        <taxon>Pasteurellaceae</taxon>
        <taxon>Alitibacter</taxon>
    </lineage>
</organism>
<dbReference type="Proteomes" id="UP000245909">
    <property type="component" value="Unassembled WGS sequence"/>
</dbReference>
<evidence type="ECO:0000313" key="1">
    <source>
        <dbReference type="EMBL" id="PVX40575.1"/>
    </source>
</evidence>
<sequence>MCECIDEYKTKLSEYLSSHGVELVGGISLDTVFPTRNWKLIGERTVVKIQYIEKRTSKNGKVREIKRKTKVINDYCPFCGEKYK</sequence>
<name>A0A2U0TAC9_9PAST</name>
<evidence type="ECO:0000313" key="2">
    <source>
        <dbReference type="Proteomes" id="UP000245909"/>
    </source>
</evidence>
<dbReference type="OrthoDB" id="6169388at2"/>
<comment type="caution">
    <text evidence="1">The sequence shown here is derived from an EMBL/GenBank/DDBJ whole genome shotgun (WGS) entry which is preliminary data.</text>
</comment>
<reference evidence="1 2" key="1">
    <citation type="submission" date="2018-05" db="EMBL/GenBank/DDBJ databases">
        <title>Genomic Encyclopedia of Type Strains, Phase IV (KMG-IV): sequencing the most valuable type-strain genomes for metagenomic binning, comparative biology and taxonomic classification.</title>
        <authorList>
            <person name="Goeker M."/>
        </authorList>
    </citation>
    <scope>NUCLEOTIDE SEQUENCE [LARGE SCALE GENOMIC DNA]</scope>
    <source>
        <strain evidence="1 2">DSM 22999</strain>
    </source>
</reference>